<dbReference type="GO" id="GO:0004673">
    <property type="term" value="F:protein histidine kinase activity"/>
    <property type="evidence" value="ECO:0007669"/>
    <property type="project" value="UniProtKB-EC"/>
</dbReference>
<dbReference type="AlphaFoldDB" id="A0A2K8QT17"/>
<keyword evidence="5" id="KW-0547">Nucleotide-binding</keyword>
<evidence type="ECO:0000313" key="12">
    <source>
        <dbReference type="Proteomes" id="UP000231901"/>
    </source>
</evidence>
<comment type="catalytic activity">
    <reaction evidence="1">
        <text>ATP + protein L-histidine = ADP + protein N-phospho-L-histidine.</text>
        <dbReference type="EC" id="2.7.13.3"/>
    </reaction>
</comment>
<keyword evidence="8" id="KW-0902">Two-component regulatory system</keyword>
<dbReference type="PANTHER" id="PTHR43065">
    <property type="entry name" value="SENSOR HISTIDINE KINASE"/>
    <property type="match status" value="1"/>
</dbReference>
<dbReference type="KEGG" id="dfn:CVE23_10725"/>
<dbReference type="Gene3D" id="3.30.565.10">
    <property type="entry name" value="Histidine kinase-like ATPase, C-terminal domain"/>
    <property type="match status" value="1"/>
</dbReference>
<keyword evidence="4" id="KW-0808">Transferase</keyword>
<name>A0A2K8QT17_9GAMM</name>
<dbReference type="GO" id="GO:0005524">
    <property type="term" value="F:ATP binding"/>
    <property type="evidence" value="ECO:0007669"/>
    <property type="project" value="UniProtKB-KW"/>
</dbReference>
<evidence type="ECO:0000256" key="7">
    <source>
        <dbReference type="ARBA" id="ARBA00022840"/>
    </source>
</evidence>
<organism evidence="11 12">
    <name type="scientific">Dickeya fangzhongdai</name>
    <dbReference type="NCBI Taxonomy" id="1778540"/>
    <lineage>
        <taxon>Bacteria</taxon>
        <taxon>Pseudomonadati</taxon>
        <taxon>Pseudomonadota</taxon>
        <taxon>Gammaproteobacteria</taxon>
        <taxon>Enterobacterales</taxon>
        <taxon>Pectobacteriaceae</taxon>
        <taxon>Dickeya</taxon>
    </lineage>
</organism>
<gene>
    <name evidence="11" type="ORF">CVE23_10725</name>
</gene>
<dbReference type="EC" id="2.7.13.3" evidence="2"/>
<feature type="coiled-coil region" evidence="9">
    <location>
        <begin position="62"/>
        <end position="96"/>
    </location>
</feature>
<evidence type="ECO:0000256" key="3">
    <source>
        <dbReference type="ARBA" id="ARBA00022553"/>
    </source>
</evidence>
<dbReference type="GeneID" id="66564807"/>
<dbReference type="EMBL" id="CP025003">
    <property type="protein sequence ID" value="ATZ96647.1"/>
    <property type="molecule type" value="Genomic_DNA"/>
</dbReference>
<dbReference type="SMART" id="SM00387">
    <property type="entry name" value="HATPase_c"/>
    <property type="match status" value="1"/>
</dbReference>
<evidence type="ECO:0000256" key="4">
    <source>
        <dbReference type="ARBA" id="ARBA00022679"/>
    </source>
</evidence>
<dbReference type="InterPro" id="IPR003594">
    <property type="entry name" value="HATPase_dom"/>
</dbReference>
<dbReference type="PANTHER" id="PTHR43065:SF46">
    <property type="entry name" value="C4-DICARBOXYLATE TRANSPORT SENSOR PROTEIN DCTB"/>
    <property type="match status" value="1"/>
</dbReference>
<evidence type="ECO:0000256" key="9">
    <source>
        <dbReference type="SAM" id="Coils"/>
    </source>
</evidence>
<evidence type="ECO:0000313" key="11">
    <source>
        <dbReference type="EMBL" id="ATZ96647.1"/>
    </source>
</evidence>
<reference evidence="12" key="1">
    <citation type="journal article" date="2018" name="Genome Announc.">
        <title>Complete genome sequence of a Dickeya fangzhongdai type strain causing bleeding canker of pear tree trunks.</title>
        <authorList>
            <person name="Zhao Y."/>
            <person name="Tian Y."/>
            <person name="Li X."/>
            <person name="Hu B."/>
        </authorList>
    </citation>
    <scope>NUCLEOTIDE SEQUENCE [LARGE SCALE GENOMIC DNA]</scope>
    <source>
        <strain evidence="12">DSM 101947</strain>
    </source>
</reference>
<keyword evidence="7 11" id="KW-0067">ATP-binding</keyword>
<evidence type="ECO:0000256" key="1">
    <source>
        <dbReference type="ARBA" id="ARBA00000085"/>
    </source>
</evidence>
<keyword evidence="6" id="KW-0418">Kinase</keyword>
<keyword evidence="3" id="KW-0597">Phosphoprotein</keyword>
<accession>A0A2K8QT17</accession>
<feature type="domain" description="Histidine kinase" evidence="10">
    <location>
        <begin position="105"/>
        <end position="362"/>
    </location>
</feature>
<evidence type="ECO:0000259" key="10">
    <source>
        <dbReference type="PROSITE" id="PS50109"/>
    </source>
</evidence>
<dbReference type="InterPro" id="IPR005467">
    <property type="entry name" value="His_kinase_dom"/>
</dbReference>
<dbReference type="InterPro" id="IPR004358">
    <property type="entry name" value="Sig_transdc_His_kin-like_C"/>
</dbReference>
<dbReference type="RefSeq" id="WP_100850453.1">
    <property type="nucleotide sequence ID" value="NZ_BMJF01000001.1"/>
</dbReference>
<dbReference type="Gene3D" id="1.10.287.130">
    <property type="match status" value="1"/>
</dbReference>
<dbReference type="PROSITE" id="PS50109">
    <property type="entry name" value="HIS_KIN"/>
    <property type="match status" value="1"/>
</dbReference>
<proteinExistence type="predicted"/>
<dbReference type="InterPro" id="IPR036890">
    <property type="entry name" value="HATPase_C_sf"/>
</dbReference>
<evidence type="ECO:0000256" key="8">
    <source>
        <dbReference type="ARBA" id="ARBA00023012"/>
    </source>
</evidence>
<sequence length="371" mass="40829">MTEGTFSEASAIVLSAAEYQRKLTARDKTIEVLKRRIAQEARHSHATPFAILEQNVGLEKVVARKTLELENERQELEKALTELRFTQAQLLQAQKMESIGQLAAGIAHEINTPTQYVSDNVGFVKTATVSLLSLLDAALTLAEATRGKMAEDPIVAEFDAVLKRTKVEFLRRQIPSALDESLEGLSHIAKIVAAMKEFSHPSHNEKALVDVREVINTTVTVARNEWKYVAELETHFEDDLPQLPCLRDMIGQAIINLVVNAAHAIADTIQQGIKEKGRIIISAARDGEHMEIRVKDDGGGIPAAIRDRIFDPFFTTKAVGKGTGQGLAIVYSTVVDKHDGLIRCESEEGVGTTFILQLPLHCHKEEGPACK</sequence>
<dbReference type="PRINTS" id="PR00344">
    <property type="entry name" value="BCTRLSENSOR"/>
</dbReference>
<dbReference type="SUPFAM" id="SSF55874">
    <property type="entry name" value="ATPase domain of HSP90 chaperone/DNA topoisomerase II/histidine kinase"/>
    <property type="match status" value="1"/>
</dbReference>
<evidence type="ECO:0000256" key="5">
    <source>
        <dbReference type="ARBA" id="ARBA00022741"/>
    </source>
</evidence>
<keyword evidence="12" id="KW-1185">Reference proteome</keyword>
<keyword evidence="9" id="KW-0175">Coiled coil</keyword>
<evidence type="ECO:0000256" key="6">
    <source>
        <dbReference type="ARBA" id="ARBA00022777"/>
    </source>
</evidence>
<dbReference type="GO" id="GO:0000160">
    <property type="term" value="P:phosphorelay signal transduction system"/>
    <property type="evidence" value="ECO:0007669"/>
    <property type="project" value="UniProtKB-KW"/>
</dbReference>
<dbReference type="Pfam" id="PF02518">
    <property type="entry name" value="HATPase_c"/>
    <property type="match status" value="1"/>
</dbReference>
<dbReference type="Proteomes" id="UP000231901">
    <property type="component" value="Chromosome"/>
</dbReference>
<evidence type="ECO:0000256" key="2">
    <source>
        <dbReference type="ARBA" id="ARBA00012438"/>
    </source>
</evidence>
<protein>
    <recommendedName>
        <fullName evidence="2">histidine kinase</fullName>
        <ecNumber evidence="2">2.7.13.3</ecNumber>
    </recommendedName>
</protein>